<dbReference type="InterPro" id="IPR003961">
    <property type="entry name" value="FN3_dom"/>
</dbReference>
<dbReference type="InterPro" id="IPR036116">
    <property type="entry name" value="FN3_sf"/>
</dbReference>
<evidence type="ECO:0000256" key="7">
    <source>
        <dbReference type="ARBA" id="ARBA00022840"/>
    </source>
</evidence>
<evidence type="ECO:0000256" key="3">
    <source>
        <dbReference type="ARBA" id="ARBA00022679"/>
    </source>
</evidence>
<dbReference type="CDD" id="cd00063">
    <property type="entry name" value="FN3"/>
    <property type="match status" value="3"/>
</dbReference>
<dbReference type="Pfam" id="PF00069">
    <property type="entry name" value="Pkinase"/>
    <property type="match status" value="1"/>
</dbReference>
<feature type="domain" description="Protein kinase" evidence="9">
    <location>
        <begin position="482"/>
        <end position="736"/>
    </location>
</feature>
<name>A0A7N6B8N0_ANATE</name>
<dbReference type="PROSITE" id="PS50835">
    <property type="entry name" value="IG_LIKE"/>
    <property type="match status" value="1"/>
</dbReference>
<dbReference type="InterPro" id="IPR013783">
    <property type="entry name" value="Ig-like_fold"/>
</dbReference>
<dbReference type="InterPro" id="IPR007110">
    <property type="entry name" value="Ig-like_dom"/>
</dbReference>
<dbReference type="SMART" id="SM00060">
    <property type="entry name" value="FN3"/>
    <property type="match status" value="2"/>
</dbReference>
<keyword evidence="6" id="KW-0418">Kinase</keyword>
<dbReference type="PROSITE" id="PS50853">
    <property type="entry name" value="FN3"/>
    <property type="match status" value="3"/>
</dbReference>
<dbReference type="SUPFAM" id="SSF56112">
    <property type="entry name" value="Protein kinase-like (PK-like)"/>
    <property type="match status" value="1"/>
</dbReference>
<reference evidence="12" key="1">
    <citation type="submission" date="2021-04" db="EMBL/GenBank/DDBJ databases">
        <authorList>
            <consortium name="Wellcome Sanger Institute Data Sharing"/>
        </authorList>
    </citation>
    <scope>NUCLEOTIDE SEQUENCE [LARGE SCALE GENOMIC DNA]</scope>
</reference>
<evidence type="ECO:0000256" key="2">
    <source>
        <dbReference type="ARBA" id="ARBA00022527"/>
    </source>
</evidence>
<keyword evidence="8" id="KW-0393">Immunoglobulin domain</keyword>
<dbReference type="InterPro" id="IPR011009">
    <property type="entry name" value="Kinase-like_dom_sf"/>
</dbReference>
<feature type="domain" description="Fibronectin type-III" evidence="11">
    <location>
        <begin position="1"/>
        <end position="40"/>
    </location>
</feature>
<dbReference type="PROSITE" id="PS50011">
    <property type="entry name" value="PROTEIN_KINASE_DOM"/>
    <property type="match status" value="1"/>
</dbReference>
<feature type="domain" description="Fibronectin type-III" evidence="11">
    <location>
        <begin position="75"/>
        <end position="170"/>
    </location>
</feature>
<dbReference type="Gene3D" id="3.30.200.20">
    <property type="entry name" value="Phosphorylase Kinase, domain 1"/>
    <property type="match status" value="1"/>
</dbReference>
<protein>
    <submittedName>
        <fullName evidence="12">Uncharacterized protein</fullName>
    </submittedName>
</protein>
<dbReference type="GO" id="GO:0005524">
    <property type="term" value="F:ATP binding"/>
    <property type="evidence" value="ECO:0007669"/>
    <property type="project" value="UniProtKB-KW"/>
</dbReference>
<dbReference type="Proteomes" id="UP000265040">
    <property type="component" value="Chromosome 21"/>
</dbReference>
<evidence type="ECO:0000259" key="9">
    <source>
        <dbReference type="PROSITE" id="PS50011"/>
    </source>
</evidence>
<evidence type="ECO:0000259" key="10">
    <source>
        <dbReference type="PROSITE" id="PS50835"/>
    </source>
</evidence>
<dbReference type="FunFam" id="2.60.40.10:FF:000983">
    <property type="entry name" value="titin isoform X1"/>
    <property type="match status" value="1"/>
</dbReference>
<feature type="domain" description="Fibronectin type-III" evidence="11">
    <location>
        <begin position="355"/>
        <end position="448"/>
    </location>
</feature>
<evidence type="ECO:0000259" key="11">
    <source>
        <dbReference type="PROSITE" id="PS50853"/>
    </source>
</evidence>
<evidence type="ECO:0000256" key="1">
    <source>
        <dbReference type="ARBA" id="ARBA00006692"/>
    </source>
</evidence>
<dbReference type="GO" id="GO:0005634">
    <property type="term" value="C:nucleus"/>
    <property type="evidence" value="ECO:0007669"/>
    <property type="project" value="TreeGrafter"/>
</dbReference>
<dbReference type="FunFam" id="2.60.40.10:FF:001229">
    <property type="entry name" value="titin isoform X1"/>
    <property type="match status" value="1"/>
</dbReference>
<dbReference type="FunFam" id="1.10.510.10:FF:000329">
    <property type="entry name" value="Titin a"/>
    <property type="match status" value="1"/>
</dbReference>
<dbReference type="GO" id="GO:0004674">
    <property type="term" value="F:protein serine/threonine kinase activity"/>
    <property type="evidence" value="ECO:0007669"/>
    <property type="project" value="UniProtKB-KW"/>
</dbReference>
<keyword evidence="13" id="KW-1185">Reference proteome</keyword>
<dbReference type="SUPFAM" id="SSF49265">
    <property type="entry name" value="Fibronectin type III"/>
    <property type="match status" value="2"/>
</dbReference>
<sequence length="906" mass="103506">MYNVTGLIPDAEYTFRVVAQNDIGQSEPGPASESVVCKDPFGSLTIHNTSSIDLTLFHTVTNRILFSFCLDKPSQPGEIDIISVTKDSITIHWLRPEHDGGKEILGYWIEFRQAGESAWKKCNKERSKDRQFTMGGLMEATEYEFRIFAENETGLSRPRRTPMGIKTKLSGELIRKYKMSSDGRNHSLSILTDEQEDEGLYTCRAINEAGEIETSGKLRLQAPPQFHPGFPLKEKYFAGAGTSLRLHVVYIGRPIPQIMWFYGKKPLNPSENVIIENTESYTHLVVRNVQRKTHGQEILSNSPYHQVITTRSFTSLVFQKGMQRRDTGYYIITAKNRFGMDKQTIEVNVVDTPEAPKGLVVSDIARDSITLTWEPPASDGGSDIISYIVEKCPTTADRWIRAGQTTDCSITIINVFGKTKYQFRVIAENQFGLSPPSDPTEPITTKEDKSVIRNYDEEVDETRVITKEEAVSYKVKELSSKYIISEELARCQFGTVHRCVEIATKKTFMAKFIKVRGTDRELVLREIEALNVARHKNVIYLHEYFESMEEIILIYEFISGVDIFERLGTSNFELSEQEIVRYLRQVCSTLKFLHSQNFGHFDIHPDNIVYTTRRSSNIKIIEMGQARLLVPGENIRMLFSAPEYYAPEVHRHDLVTTATDMWSVGVMAYVLLSGLNPFAAESTTKMIENISNCEYIFDNEAFKDISLEAMDFVDRLLVKDMKLRMTAHEALEHPWLKMKIEHVSNRVIKTLRHRRYYQTLVKRVDSIVSAARVAYGGAFKNQRGQAVGKVKIGTEYRGLRAGPVMHGSAEEGGHVRFTCSIFNYDKSTQVSWYFGNRQLHTSQKYEITYSNGFASIYVKDIEDGDDGVYKCKVLSDDGEDSAYGELFVETVRSIREREYKNEEEKY</sequence>
<dbReference type="Pfam" id="PF00041">
    <property type="entry name" value="fn3"/>
    <property type="match status" value="2"/>
</dbReference>
<dbReference type="Gene3D" id="2.60.40.10">
    <property type="entry name" value="Immunoglobulins"/>
    <property type="match status" value="7"/>
</dbReference>
<dbReference type="Pfam" id="PF07679">
    <property type="entry name" value="I-set"/>
    <property type="match status" value="3"/>
</dbReference>
<dbReference type="GeneTree" id="ENSGT01150000286978"/>
<keyword evidence="4" id="KW-0677">Repeat</keyword>
<dbReference type="SMART" id="SM00409">
    <property type="entry name" value="IG"/>
    <property type="match status" value="3"/>
</dbReference>
<dbReference type="PANTHER" id="PTHR24342">
    <property type="entry name" value="SERINE/THREONINE-PROTEIN KINASE 17"/>
    <property type="match status" value="1"/>
</dbReference>
<evidence type="ECO:0000256" key="5">
    <source>
        <dbReference type="ARBA" id="ARBA00022741"/>
    </source>
</evidence>
<evidence type="ECO:0000256" key="6">
    <source>
        <dbReference type="ARBA" id="ARBA00022777"/>
    </source>
</evidence>
<reference evidence="12" key="2">
    <citation type="submission" date="2025-08" db="UniProtKB">
        <authorList>
            <consortium name="Ensembl"/>
        </authorList>
    </citation>
    <scope>IDENTIFICATION</scope>
</reference>
<dbReference type="GO" id="GO:0043065">
    <property type="term" value="P:positive regulation of apoptotic process"/>
    <property type="evidence" value="ECO:0007669"/>
    <property type="project" value="TreeGrafter"/>
</dbReference>
<comment type="similarity">
    <text evidence="1">Belongs to the protein kinase superfamily. CAMK Ser/Thr protein kinase family.</text>
</comment>
<dbReference type="InterPro" id="IPR003599">
    <property type="entry name" value="Ig_sub"/>
</dbReference>
<feature type="domain" description="Ig-like" evidence="10">
    <location>
        <begin position="809"/>
        <end position="887"/>
    </location>
</feature>
<dbReference type="InterPro" id="IPR013098">
    <property type="entry name" value="Ig_I-set"/>
</dbReference>
<dbReference type="Gene3D" id="1.10.510.10">
    <property type="entry name" value="Transferase(Phosphotransferase) domain 1"/>
    <property type="match status" value="1"/>
</dbReference>
<evidence type="ECO:0000313" key="12">
    <source>
        <dbReference type="Ensembl" id="ENSATEP00000059335.1"/>
    </source>
</evidence>
<keyword evidence="2" id="KW-0723">Serine/threonine-protein kinase</keyword>
<dbReference type="Ensembl" id="ENSATET00000054504.1">
    <property type="protein sequence ID" value="ENSATEP00000059335.1"/>
    <property type="gene ID" value="ENSATEG00000025816.2"/>
</dbReference>
<dbReference type="PRINTS" id="PR00014">
    <property type="entry name" value="FNTYPEIII"/>
</dbReference>
<organism evidence="12 13">
    <name type="scientific">Anabas testudineus</name>
    <name type="common">Climbing perch</name>
    <name type="synonym">Anthias testudineus</name>
    <dbReference type="NCBI Taxonomy" id="64144"/>
    <lineage>
        <taxon>Eukaryota</taxon>
        <taxon>Metazoa</taxon>
        <taxon>Chordata</taxon>
        <taxon>Craniata</taxon>
        <taxon>Vertebrata</taxon>
        <taxon>Euteleostomi</taxon>
        <taxon>Actinopterygii</taxon>
        <taxon>Neopterygii</taxon>
        <taxon>Teleostei</taxon>
        <taxon>Neoteleostei</taxon>
        <taxon>Acanthomorphata</taxon>
        <taxon>Anabantaria</taxon>
        <taxon>Anabantiformes</taxon>
        <taxon>Anabantoidei</taxon>
        <taxon>Anabantidae</taxon>
        <taxon>Anabas</taxon>
    </lineage>
</organism>
<keyword evidence="5" id="KW-0547">Nucleotide-binding</keyword>
<proteinExistence type="inferred from homology"/>
<evidence type="ECO:0000256" key="4">
    <source>
        <dbReference type="ARBA" id="ARBA00022737"/>
    </source>
</evidence>
<keyword evidence="3" id="KW-0808">Transferase</keyword>
<evidence type="ECO:0000313" key="13">
    <source>
        <dbReference type="Proteomes" id="UP000265040"/>
    </source>
</evidence>
<evidence type="ECO:0000256" key="8">
    <source>
        <dbReference type="ARBA" id="ARBA00023319"/>
    </source>
</evidence>
<reference evidence="12" key="3">
    <citation type="submission" date="2025-09" db="UniProtKB">
        <authorList>
            <consortium name="Ensembl"/>
        </authorList>
    </citation>
    <scope>IDENTIFICATION</scope>
</reference>
<dbReference type="AlphaFoldDB" id="A0A7N6B8N0"/>
<dbReference type="FunFam" id="2.60.40.10:FF:000127">
    <property type="entry name" value="titin isoform X1"/>
    <property type="match status" value="1"/>
</dbReference>
<dbReference type="GO" id="GO:0035556">
    <property type="term" value="P:intracellular signal transduction"/>
    <property type="evidence" value="ECO:0007669"/>
    <property type="project" value="TreeGrafter"/>
</dbReference>
<dbReference type="FunFam" id="2.60.40.10:FF:001345">
    <property type="entry name" value="titin isoform X1"/>
    <property type="match status" value="1"/>
</dbReference>
<dbReference type="SUPFAM" id="SSF48726">
    <property type="entry name" value="Immunoglobulin"/>
    <property type="match status" value="3"/>
</dbReference>
<accession>A0A7N6B8N0</accession>
<dbReference type="InParanoid" id="A0A7N6B8N0"/>
<keyword evidence="7" id="KW-0067">ATP-binding</keyword>
<dbReference type="InterPro" id="IPR036179">
    <property type="entry name" value="Ig-like_dom_sf"/>
</dbReference>
<dbReference type="PANTHER" id="PTHR24342:SF20">
    <property type="entry name" value="MYOSIN LIGHT CHAIN KINASE, SMOOTH MUSCLE"/>
    <property type="match status" value="1"/>
</dbReference>
<dbReference type="InterPro" id="IPR000719">
    <property type="entry name" value="Prot_kinase_dom"/>
</dbReference>